<dbReference type="OrthoDB" id="409121at2759"/>
<evidence type="ECO:0008006" key="3">
    <source>
        <dbReference type="Google" id="ProtNLM"/>
    </source>
</evidence>
<dbReference type="InterPro" id="IPR017771">
    <property type="entry name" value="Cyanamide_hydratase_HD"/>
</dbReference>
<protein>
    <recommendedName>
        <fullName evidence="3">HD domain-containing protein</fullName>
    </recommendedName>
</protein>
<dbReference type="Proteomes" id="UP000283895">
    <property type="component" value="Unassembled WGS sequence"/>
</dbReference>
<gene>
    <name evidence="1" type="ORF">VMCG_02164</name>
</gene>
<dbReference type="CDD" id="cd00077">
    <property type="entry name" value="HDc"/>
    <property type="match status" value="1"/>
</dbReference>
<dbReference type="SUPFAM" id="SSF109604">
    <property type="entry name" value="HD-domain/PDEase-like"/>
    <property type="match status" value="1"/>
</dbReference>
<keyword evidence="2" id="KW-1185">Reference proteome</keyword>
<dbReference type="InterPro" id="IPR003607">
    <property type="entry name" value="HD/PDEase_dom"/>
</dbReference>
<dbReference type="EMBL" id="LKEA01000004">
    <property type="protein sequence ID" value="ROW09778.1"/>
    <property type="molecule type" value="Genomic_DNA"/>
</dbReference>
<evidence type="ECO:0000313" key="2">
    <source>
        <dbReference type="Proteomes" id="UP000283895"/>
    </source>
</evidence>
<dbReference type="STRING" id="356882.A0A423X200"/>
<sequence>MSSSADSLALQGWTAVVRDPKVLLSGKPYINKPSPLLVKDIPFPSDDTLVVKVQEYARDKLTPQTYNHSMRVFYFGESRPAHASQVQVSDPSEASAILDQQFPELARSLSRPTLALTALLHDIGTTHENLRSTHLSFEFYGGILALDLVGNQLGAPRSQAEAVAEAIFRHQDLGTTGKITFLGQLIQLATIYDNIGGNPDLVSPETKADVVDAFPRNGWNQCFAATIREENGLKPWAHTTALGEEEFPDGVLHNELMAEFDD</sequence>
<dbReference type="NCBIfam" id="TIGR03401">
    <property type="entry name" value="cyanamide_fam"/>
    <property type="match status" value="1"/>
</dbReference>
<proteinExistence type="predicted"/>
<dbReference type="Gene3D" id="1.10.3210.10">
    <property type="entry name" value="Hypothetical protein af1432"/>
    <property type="match status" value="1"/>
</dbReference>
<accession>A0A423X200</accession>
<dbReference type="AlphaFoldDB" id="A0A423X200"/>
<dbReference type="PANTHER" id="PTHR35569">
    <property type="entry name" value="CYANAMIDE HYDRATASE DDI2-RELATED"/>
    <property type="match status" value="1"/>
</dbReference>
<name>A0A423X200_9PEZI</name>
<organism evidence="1 2">
    <name type="scientific">Cytospora schulzeri</name>
    <dbReference type="NCBI Taxonomy" id="448051"/>
    <lineage>
        <taxon>Eukaryota</taxon>
        <taxon>Fungi</taxon>
        <taxon>Dikarya</taxon>
        <taxon>Ascomycota</taxon>
        <taxon>Pezizomycotina</taxon>
        <taxon>Sordariomycetes</taxon>
        <taxon>Sordariomycetidae</taxon>
        <taxon>Diaporthales</taxon>
        <taxon>Cytosporaceae</taxon>
        <taxon>Cytospora</taxon>
    </lineage>
</organism>
<reference evidence="1 2" key="1">
    <citation type="submission" date="2015-09" db="EMBL/GenBank/DDBJ databases">
        <title>Host preference determinants of Valsa canker pathogens revealed by comparative genomics.</title>
        <authorList>
            <person name="Yin Z."/>
            <person name="Huang L."/>
        </authorList>
    </citation>
    <scope>NUCLEOTIDE SEQUENCE [LARGE SCALE GENOMIC DNA]</scope>
    <source>
        <strain evidence="1 2">03-1</strain>
    </source>
</reference>
<dbReference type="PANTHER" id="PTHR35569:SF1">
    <property type="entry name" value="CYANAMIDE HYDRATASE DDI2-RELATED"/>
    <property type="match status" value="1"/>
</dbReference>
<comment type="caution">
    <text evidence="1">The sequence shown here is derived from an EMBL/GenBank/DDBJ whole genome shotgun (WGS) entry which is preliminary data.</text>
</comment>
<evidence type="ECO:0000313" key="1">
    <source>
        <dbReference type="EMBL" id="ROW09778.1"/>
    </source>
</evidence>